<evidence type="ECO:0000256" key="2">
    <source>
        <dbReference type="ARBA" id="ARBA00022491"/>
    </source>
</evidence>
<name>B0MNW1_9FIRM</name>
<dbReference type="Gene3D" id="1.10.10.10">
    <property type="entry name" value="Winged helix-like DNA-binding domain superfamily/Winged helix DNA-binding domain"/>
    <property type="match status" value="1"/>
</dbReference>
<evidence type="ECO:0000313" key="9">
    <source>
        <dbReference type="EMBL" id="EDS00597.1"/>
    </source>
</evidence>
<comment type="subcellular location">
    <subcellularLocation>
        <location evidence="7">Cytoplasm</location>
    </subcellularLocation>
</comment>
<evidence type="ECO:0000256" key="4">
    <source>
        <dbReference type="ARBA" id="ARBA00023027"/>
    </source>
</evidence>
<dbReference type="EMBL" id="ABCA03000047">
    <property type="protein sequence ID" value="EDS00597.1"/>
    <property type="molecule type" value="Genomic_DNA"/>
</dbReference>
<evidence type="ECO:0000259" key="8">
    <source>
        <dbReference type="SMART" id="SM00881"/>
    </source>
</evidence>
<dbReference type="InterPro" id="IPR009718">
    <property type="entry name" value="Rex_DNA-bd_C_dom"/>
</dbReference>
<dbReference type="PANTHER" id="PTHR35786">
    <property type="entry name" value="REDOX-SENSING TRANSCRIPTIONAL REPRESSOR REX"/>
    <property type="match status" value="1"/>
</dbReference>
<dbReference type="AlphaFoldDB" id="B0MNW1"/>
<accession>B0MNW1</accession>
<dbReference type="HAMAP" id="MF_01131">
    <property type="entry name" value="Rex"/>
    <property type="match status" value="1"/>
</dbReference>
<dbReference type="SUPFAM" id="SSF51735">
    <property type="entry name" value="NAD(P)-binding Rossmann-fold domains"/>
    <property type="match status" value="1"/>
</dbReference>
<dbReference type="NCBIfam" id="NF003996">
    <property type="entry name" value="PRK05472.2-5"/>
    <property type="match status" value="1"/>
</dbReference>
<organism evidence="9 10">
    <name type="scientific">[Eubacterium] siraeum DSM 15702</name>
    <dbReference type="NCBI Taxonomy" id="428128"/>
    <lineage>
        <taxon>Bacteria</taxon>
        <taxon>Bacillati</taxon>
        <taxon>Bacillota</taxon>
        <taxon>Clostridia</taxon>
        <taxon>Eubacteriales</taxon>
        <taxon>Oscillospiraceae</taxon>
        <taxon>Oscillospiraceae incertae sedis</taxon>
    </lineage>
</organism>
<evidence type="ECO:0000313" key="10">
    <source>
        <dbReference type="Proteomes" id="UP000005326"/>
    </source>
</evidence>
<dbReference type="SMART" id="SM00881">
    <property type="entry name" value="CoA_binding"/>
    <property type="match status" value="1"/>
</dbReference>
<dbReference type="Pfam" id="PF02629">
    <property type="entry name" value="CoA_binding"/>
    <property type="match status" value="1"/>
</dbReference>
<dbReference type="GO" id="GO:0003700">
    <property type="term" value="F:DNA-binding transcription factor activity"/>
    <property type="evidence" value="ECO:0007669"/>
    <property type="project" value="UniProtKB-UniRule"/>
</dbReference>
<gene>
    <name evidence="7" type="primary">rex</name>
    <name evidence="9" type="ORF">EUBSIR_01517</name>
</gene>
<evidence type="ECO:0000256" key="6">
    <source>
        <dbReference type="ARBA" id="ARBA00023163"/>
    </source>
</evidence>
<evidence type="ECO:0000256" key="7">
    <source>
        <dbReference type="HAMAP-Rule" id="MF_01131"/>
    </source>
</evidence>
<keyword evidence="3 7" id="KW-0805">Transcription regulation</keyword>
<keyword evidence="6 7" id="KW-0804">Transcription</keyword>
<keyword evidence="5 7" id="KW-0238">DNA-binding</keyword>
<dbReference type="GO" id="GO:0045892">
    <property type="term" value="P:negative regulation of DNA-templated transcription"/>
    <property type="evidence" value="ECO:0007669"/>
    <property type="project" value="InterPro"/>
</dbReference>
<dbReference type="InterPro" id="IPR022876">
    <property type="entry name" value="Tscrpt_rep_Rex"/>
</dbReference>
<dbReference type="InterPro" id="IPR036291">
    <property type="entry name" value="NAD(P)-bd_dom_sf"/>
</dbReference>
<dbReference type="Pfam" id="PF06971">
    <property type="entry name" value="Put_DNA-bind_N"/>
    <property type="match status" value="1"/>
</dbReference>
<keyword evidence="2 7" id="KW-0678">Repressor</keyword>
<dbReference type="GO" id="GO:0003677">
    <property type="term" value="F:DNA binding"/>
    <property type="evidence" value="ECO:0007669"/>
    <property type="project" value="UniProtKB-UniRule"/>
</dbReference>
<evidence type="ECO:0000256" key="1">
    <source>
        <dbReference type="ARBA" id="ARBA00022490"/>
    </source>
</evidence>
<feature type="binding site" evidence="7">
    <location>
        <begin position="107"/>
        <end position="112"/>
    </location>
    <ligand>
        <name>NAD(+)</name>
        <dbReference type="ChEBI" id="CHEBI:57540"/>
    </ligand>
</feature>
<dbReference type="InterPro" id="IPR036390">
    <property type="entry name" value="WH_DNA-bd_sf"/>
</dbReference>
<dbReference type="PANTHER" id="PTHR35786:SF1">
    <property type="entry name" value="REDOX-SENSING TRANSCRIPTIONAL REPRESSOR REX 1"/>
    <property type="match status" value="1"/>
</dbReference>
<dbReference type="NCBIfam" id="NF003994">
    <property type="entry name" value="PRK05472.2-3"/>
    <property type="match status" value="1"/>
</dbReference>
<evidence type="ECO:0000256" key="5">
    <source>
        <dbReference type="ARBA" id="ARBA00023125"/>
    </source>
</evidence>
<evidence type="ECO:0000256" key="3">
    <source>
        <dbReference type="ARBA" id="ARBA00023015"/>
    </source>
</evidence>
<dbReference type="InterPro" id="IPR003781">
    <property type="entry name" value="CoA-bd"/>
</dbReference>
<feature type="domain" description="CoA-binding" evidence="8">
    <location>
        <begin position="96"/>
        <end position="193"/>
    </location>
</feature>
<dbReference type="SUPFAM" id="SSF46785">
    <property type="entry name" value="Winged helix' DNA-binding domain"/>
    <property type="match status" value="1"/>
</dbReference>
<dbReference type="GO" id="GO:0051775">
    <property type="term" value="P:response to redox state"/>
    <property type="evidence" value="ECO:0007669"/>
    <property type="project" value="InterPro"/>
</dbReference>
<dbReference type="GO" id="GO:0005737">
    <property type="term" value="C:cytoplasm"/>
    <property type="evidence" value="ECO:0007669"/>
    <property type="project" value="UniProtKB-SubCell"/>
</dbReference>
<keyword evidence="4 7" id="KW-0520">NAD</keyword>
<keyword evidence="10" id="KW-1185">Reference proteome</keyword>
<sequence length="228" mass="25233">MYRQTEELYLPHRKAEQMNGTISRQALRRLPFYLDYLKKKQADGVRNISATTVANELKLNEVQVRKDLASVSVTGGKPKTGYVAAELIRDLESFLGYDNTKEAVIAGAGKLGQALLSYKEFDRYGLNIVAAFDTDESIIDSKRILPADKMADICSRLKVHIGIICVPPECAQSVCDKMVASGILAIWNFAPVHLSVPTGVIVQYENLAASLAVLSQNLEFEIRDGHIF</sequence>
<reference evidence="9" key="2">
    <citation type="submission" date="2014-06" db="EMBL/GenBank/DDBJ databases">
        <title>Draft genome sequence of Eubacterium siraeum (DSM 15702).</title>
        <authorList>
            <person name="Sudarsanam P."/>
            <person name="Ley R."/>
            <person name="Guruge J."/>
            <person name="Turnbaugh P.J."/>
            <person name="Mahowald M."/>
            <person name="Liep D."/>
            <person name="Gordon J."/>
        </authorList>
    </citation>
    <scope>NUCLEOTIDE SEQUENCE</scope>
    <source>
        <strain evidence="9">DSM 15702</strain>
    </source>
</reference>
<protein>
    <recommendedName>
        <fullName evidence="7">Redox-sensing transcriptional repressor Rex</fullName>
    </recommendedName>
</protein>
<comment type="similarity">
    <text evidence="7">Belongs to the transcriptional regulatory Rex family.</text>
</comment>
<keyword evidence="1 7" id="KW-0963">Cytoplasm</keyword>
<comment type="subunit">
    <text evidence="7">Homodimer.</text>
</comment>
<reference evidence="9" key="1">
    <citation type="submission" date="2007-10" db="EMBL/GenBank/DDBJ databases">
        <authorList>
            <person name="Fulton L."/>
            <person name="Clifton S."/>
            <person name="Fulton B."/>
            <person name="Xu J."/>
            <person name="Minx P."/>
            <person name="Pepin K.H."/>
            <person name="Johnson M."/>
            <person name="Thiruvilangam P."/>
            <person name="Bhonagiri V."/>
            <person name="Nash W.E."/>
            <person name="Mardis E.R."/>
            <person name="Wilson R.K."/>
        </authorList>
    </citation>
    <scope>NUCLEOTIDE SEQUENCE [LARGE SCALE GENOMIC DNA]</scope>
    <source>
        <strain evidence="9">DSM 15702</strain>
    </source>
</reference>
<dbReference type="NCBIfam" id="NF003995">
    <property type="entry name" value="PRK05472.2-4"/>
    <property type="match status" value="1"/>
</dbReference>
<dbReference type="Proteomes" id="UP000005326">
    <property type="component" value="Unassembled WGS sequence"/>
</dbReference>
<feature type="DNA-binding region" description="H-T-H motif" evidence="7">
    <location>
        <begin position="32"/>
        <end position="71"/>
    </location>
</feature>
<dbReference type="Gene3D" id="3.40.50.720">
    <property type="entry name" value="NAD(P)-binding Rossmann-like Domain"/>
    <property type="match status" value="1"/>
</dbReference>
<dbReference type="InterPro" id="IPR036388">
    <property type="entry name" value="WH-like_DNA-bd_sf"/>
</dbReference>
<comment type="caution">
    <text evidence="9">The sequence shown here is derived from an EMBL/GenBank/DDBJ whole genome shotgun (WGS) entry which is preliminary data.</text>
</comment>
<proteinExistence type="inferred from homology"/>
<comment type="function">
    <text evidence="7">Modulates transcription in response to changes in cellular NADH/NAD(+) redox state.</text>
</comment>